<keyword evidence="1" id="KW-0863">Zinc-finger</keyword>
<sequence>MTPSTDEWSILIHPNSGRKYFYNIKTGESRWNLQNIGGPYSYNRDHLLTINSAHKNTARQKRYHSLNDGFDKNVPTYNRPGRLSFMTPPRERPSSFPGQYPPPKQTLSAEIRHRKTHTIKQPNLMATHDARDQKHIRSASNSMLPMPESGVVSITQSSVTKSKPENYNKDYLALSKEYHLMERFRANPYSSNADLECNPICVVCKRGSKRLKVLFPCEHVCVCGWCLESSLSKRCPVCNEMIRIAFDHDGNAHENYMRWAEEQFFAESKHTIKREIMKGHRSPRRSDDFDLIPEKAEHETSHYRRNSSGIFYCWQWIIGRRASACAPG</sequence>
<protein>
    <recommendedName>
        <fullName evidence="6">RING-type domain-containing protein</fullName>
    </recommendedName>
</protein>
<comment type="caution">
    <text evidence="4">The sequence shown here is derived from an EMBL/GenBank/DDBJ whole genome shotgun (WGS) entry which is preliminary data.</text>
</comment>
<feature type="domain" description="RING-type" evidence="3">
    <location>
        <begin position="201"/>
        <end position="239"/>
    </location>
</feature>
<dbReference type="PROSITE" id="PS50089">
    <property type="entry name" value="ZF_RING_2"/>
    <property type="match status" value="1"/>
</dbReference>
<dbReference type="InterPro" id="IPR001202">
    <property type="entry name" value="WW_dom"/>
</dbReference>
<dbReference type="GO" id="GO:0008270">
    <property type="term" value="F:zinc ion binding"/>
    <property type="evidence" value="ECO:0007669"/>
    <property type="project" value="UniProtKB-KW"/>
</dbReference>
<dbReference type="Gene3D" id="3.30.40.10">
    <property type="entry name" value="Zinc/RING finger domain, C3HC4 (zinc finger)"/>
    <property type="match status" value="1"/>
</dbReference>
<dbReference type="Pfam" id="PF00397">
    <property type="entry name" value="WW"/>
    <property type="match status" value="1"/>
</dbReference>
<dbReference type="Gene3D" id="2.20.70.10">
    <property type="match status" value="1"/>
</dbReference>
<organism evidence="4 5">
    <name type="scientific">Cyclotella atomus</name>
    <dbReference type="NCBI Taxonomy" id="382360"/>
    <lineage>
        <taxon>Eukaryota</taxon>
        <taxon>Sar</taxon>
        <taxon>Stramenopiles</taxon>
        <taxon>Ochrophyta</taxon>
        <taxon>Bacillariophyta</taxon>
        <taxon>Coscinodiscophyceae</taxon>
        <taxon>Thalassiosirophycidae</taxon>
        <taxon>Stephanodiscales</taxon>
        <taxon>Stephanodiscaceae</taxon>
        <taxon>Cyclotella</taxon>
    </lineage>
</organism>
<dbReference type="SUPFAM" id="SSF57850">
    <property type="entry name" value="RING/U-box"/>
    <property type="match status" value="1"/>
</dbReference>
<dbReference type="Proteomes" id="UP001530400">
    <property type="component" value="Unassembled WGS sequence"/>
</dbReference>
<evidence type="ECO:0000313" key="5">
    <source>
        <dbReference type="Proteomes" id="UP001530400"/>
    </source>
</evidence>
<dbReference type="EMBL" id="JALLPJ020000078">
    <property type="protein sequence ID" value="KAL3803259.1"/>
    <property type="molecule type" value="Genomic_DNA"/>
</dbReference>
<dbReference type="AlphaFoldDB" id="A0ABD3QSA8"/>
<dbReference type="PROSITE" id="PS50020">
    <property type="entry name" value="WW_DOMAIN_2"/>
    <property type="match status" value="1"/>
</dbReference>
<dbReference type="SUPFAM" id="SSF51045">
    <property type="entry name" value="WW domain"/>
    <property type="match status" value="1"/>
</dbReference>
<gene>
    <name evidence="4" type="ORF">ACHAWO_005616</name>
</gene>
<dbReference type="InterPro" id="IPR036020">
    <property type="entry name" value="WW_dom_sf"/>
</dbReference>
<evidence type="ECO:0008006" key="6">
    <source>
        <dbReference type="Google" id="ProtNLM"/>
    </source>
</evidence>
<keyword evidence="5" id="KW-1185">Reference proteome</keyword>
<evidence type="ECO:0000259" key="3">
    <source>
        <dbReference type="PROSITE" id="PS50089"/>
    </source>
</evidence>
<dbReference type="InterPro" id="IPR001841">
    <property type="entry name" value="Znf_RING"/>
</dbReference>
<name>A0ABD3QSA8_9STRA</name>
<keyword evidence="1" id="KW-0479">Metal-binding</keyword>
<dbReference type="Pfam" id="PF13920">
    <property type="entry name" value="zf-C3HC4_3"/>
    <property type="match status" value="1"/>
</dbReference>
<evidence type="ECO:0000259" key="2">
    <source>
        <dbReference type="PROSITE" id="PS50020"/>
    </source>
</evidence>
<proteinExistence type="predicted"/>
<reference evidence="4 5" key="1">
    <citation type="submission" date="2024-10" db="EMBL/GenBank/DDBJ databases">
        <title>Updated reference genomes for cyclostephanoid diatoms.</title>
        <authorList>
            <person name="Roberts W.R."/>
            <person name="Alverson A.J."/>
        </authorList>
    </citation>
    <scope>NUCLEOTIDE SEQUENCE [LARGE SCALE GENOMIC DNA]</scope>
    <source>
        <strain evidence="4 5">AJA010-31</strain>
    </source>
</reference>
<evidence type="ECO:0000256" key="1">
    <source>
        <dbReference type="PROSITE-ProRule" id="PRU00175"/>
    </source>
</evidence>
<feature type="domain" description="WW" evidence="2">
    <location>
        <begin position="2"/>
        <end position="36"/>
    </location>
</feature>
<evidence type="ECO:0000313" key="4">
    <source>
        <dbReference type="EMBL" id="KAL3803259.1"/>
    </source>
</evidence>
<accession>A0ABD3QSA8</accession>
<keyword evidence="1" id="KW-0862">Zinc</keyword>
<dbReference type="InterPro" id="IPR013083">
    <property type="entry name" value="Znf_RING/FYVE/PHD"/>
</dbReference>